<feature type="compositionally biased region" description="Polar residues" evidence="1">
    <location>
        <begin position="479"/>
        <end position="500"/>
    </location>
</feature>
<proteinExistence type="predicted"/>
<feature type="compositionally biased region" description="Basic and acidic residues" evidence="1">
    <location>
        <begin position="466"/>
        <end position="477"/>
    </location>
</feature>
<dbReference type="SMART" id="SM00494">
    <property type="entry name" value="ChtBD2"/>
    <property type="match status" value="1"/>
</dbReference>
<protein>
    <recommendedName>
        <fullName evidence="2">Chitin-binding type-2 domain-containing protein</fullName>
    </recommendedName>
</protein>
<evidence type="ECO:0000313" key="4">
    <source>
        <dbReference type="Proteomes" id="UP000617340"/>
    </source>
</evidence>
<comment type="caution">
    <text evidence="3">The sequence shown here is derived from an EMBL/GenBank/DDBJ whole genome shotgun (WGS) entry which is preliminary data.</text>
</comment>
<gene>
    <name evidence="3" type="ORF">HZH68_005917</name>
</gene>
<name>A0A834NGG4_VESGE</name>
<dbReference type="InterPro" id="IPR036508">
    <property type="entry name" value="Chitin-bd_dom_sf"/>
</dbReference>
<dbReference type="Gene3D" id="2.170.140.10">
    <property type="entry name" value="Chitin binding domain"/>
    <property type="match status" value="1"/>
</dbReference>
<feature type="compositionally biased region" description="Polar residues" evidence="1">
    <location>
        <begin position="262"/>
        <end position="271"/>
    </location>
</feature>
<keyword evidence="4" id="KW-1185">Reference proteome</keyword>
<evidence type="ECO:0000256" key="1">
    <source>
        <dbReference type="SAM" id="MobiDB-lite"/>
    </source>
</evidence>
<feature type="domain" description="Chitin-binding type-2" evidence="2">
    <location>
        <begin position="113"/>
        <end position="170"/>
    </location>
</feature>
<feature type="region of interest" description="Disordered" evidence="1">
    <location>
        <begin position="910"/>
        <end position="950"/>
    </location>
</feature>
<dbReference type="InterPro" id="IPR052976">
    <property type="entry name" value="Scoloptoxin-like"/>
</dbReference>
<dbReference type="Proteomes" id="UP000617340">
    <property type="component" value="Unassembled WGS sequence"/>
</dbReference>
<dbReference type="SUPFAM" id="SSF57625">
    <property type="entry name" value="Invertebrate chitin-binding proteins"/>
    <property type="match status" value="1"/>
</dbReference>
<dbReference type="GO" id="GO:0005576">
    <property type="term" value="C:extracellular region"/>
    <property type="evidence" value="ECO:0007669"/>
    <property type="project" value="InterPro"/>
</dbReference>
<feature type="region of interest" description="Disordered" evidence="1">
    <location>
        <begin position="376"/>
        <end position="419"/>
    </location>
</feature>
<evidence type="ECO:0000259" key="2">
    <source>
        <dbReference type="PROSITE" id="PS50940"/>
    </source>
</evidence>
<feature type="compositionally biased region" description="Polar residues" evidence="1">
    <location>
        <begin position="922"/>
        <end position="931"/>
    </location>
</feature>
<dbReference type="GO" id="GO:0008061">
    <property type="term" value="F:chitin binding"/>
    <property type="evidence" value="ECO:0007669"/>
    <property type="project" value="InterPro"/>
</dbReference>
<dbReference type="Pfam" id="PF01607">
    <property type="entry name" value="CBM_14"/>
    <property type="match status" value="1"/>
</dbReference>
<evidence type="ECO:0000313" key="3">
    <source>
        <dbReference type="EMBL" id="KAF7406548.1"/>
    </source>
</evidence>
<dbReference type="PROSITE" id="PS50940">
    <property type="entry name" value="CHIT_BIND_II"/>
    <property type="match status" value="1"/>
</dbReference>
<feature type="compositionally biased region" description="Basic and acidic residues" evidence="1">
    <location>
        <begin position="910"/>
        <end position="920"/>
    </location>
</feature>
<feature type="region of interest" description="Disordered" evidence="1">
    <location>
        <begin position="466"/>
        <end position="500"/>
    </location>
</feature>
<feature type="compositionally biased region" description="Basic and acidic residues" evidence="1">
    <location>
        <begin position="399"/>
        <end position="419"/>
    </location>
</feature>
<dbReference type="InterPro" id="IPR002557">
    <property type="entry name" value="Chitin-bd_dom"/>
</dbReference>
<dbReference type="PANTHER" id="PTHR22933:SF43">
    <property type="entry name" value="LP10131P"/>
    <property type="match status" value="1"/>
</dbReference>
<accession>A0A834NGG4</accession>
<feature type="compositionally biased region" description="Polar residues" evidence="1">
    <location>
        <begin position="376"/>
        <end position="392"/>
    </location>
</feature>
<reference evidence="3" key="1">
    <citation type="journal article" date="2020" name="G3 (Bethesda)">
        <title>High-Quality Assemblies for Three Invasive Social Wasps from the &lt;i&gt;Vespula&lt;/i&gt; Genus.</title>
        <authorList>
            <person name="Harrop T.W.R."/>
            <person name="Guhlin J."/>
            <person name="McLaughlin G.M."/>
            <person name="Permina E."/>
            <person name="Stockwell P."/>
            <person name="Gilligan J."/>
            <person name="Le Lec M.F."/>
            <person name="Gruber M.A.M."/>
            <person name="Quinn O."/>
            <person name="Lovegrove M."/>
            <person name="Duncan E.J."/>
            <person name="Remnant E.J."/>
            <person name="Van Eeckhoven J."/>
            <person name="Graham B."/>
            <person name="Knapp R.A."/>
            <person name="Langford K.W."/>
            <person name="Kronenberg Z."/>
            <person name="Press M.O."/>
            <person name="Eacker S.M."/>
            <person name="Wilson-Rankin E.E."/>
            <person name="Purcell J."/>
            <person name="Lester P.J."/>
            <person name="Dearden P.K."/>
        </authorList>
    </citation>
    <scope>NUCLEOTIDE SEQUENCE</scope>
    <source>
        <strain evidence="3">Linc-1</strain>
    </source>
</reference>
<organism evidence="3 4">
    <name type="scientific">Vespula germanica</name>
    <name type="common">German yellow jacket</name>
    <name type="synonym">Paravespula germanica</name>
    <dbReference type="NCBI Taxonomy" id="30212"/>
    <lineage>
        <taxon>Eukaryota</taxon>
        <taxon>Metazoa</taxon>
        <taxon>Ecdysozoa</taxon>
        <taxon>Arthropoda</taxon>
        <taxon>Hexapoda</taxon>
        <taxon>Insecta</taxon>
        <taxon>Pterygota</taxon>
        <taxon>Neoptera</taxon>
        <taxon>Endopterygota</taxon>
        <taxon>Hymenoptera</taxon>
        <taxon>Apocrita</taxon>
        <taxon>Aculeata</taxon>
        <taxon>Vespoidea</taxon>
        <taxon>Vespidae</taxon>
        <taxon>Vespinae</taxon>
        <taxon>Vespula</taxon>
    </lineage>
</organism>
<feature type="region of interest" description="Disordered" evidence="1">
    <location>
        <begin position="252"/>
        <end position="271"/>
    </location>
</feature>
<dbReference type="EMBL" id="JACSDZ010000004">
    <property type="protein sequence ID" value="KAF7406548.1"/>
    <property type="molecule type" value="Genomic_DNA"/>
</dbReference>
<sequence>MTQGAAALGHSFREGWYERWPGSASGASRWTDDVGPFDETFETHVKSCKNAGHPASSVKYFDPEEEGSFDSYGSAGGQYDRYKDKQDHSDIRMNVPGEPGTDYPAYTTLPQTGFSCEGRSRGYYADEVAGCQVFHVCHDILISSFLCPIGSIFSQKLLTCDWWSKVDCSTTRKFIEVNRDGHYQEDDDELIRKAYGMMGLQTGTDVASDELVDPDRGGRIIDYIAIDSTGNDLPAYRNDLPRTRTPQFLSTYDEHSERANPTYPNTFYSKSYRTRPYQDSPIVRIEKIGEDNYREPVRYDYQDVRDKSGKGINEFQPSYAPTVPTVTTTTRRFYSPTIPTTYRPSTLVYNRFDQAIESSDHLYAHSQESRNIFALSTPSDENSRGKYNNSDPQGEGNDNEYRDRDRLKDEPSDSYELVKRIDSPEELFRDRPTFVGEERIDGIEVKESIGVGRAFNASNKFRIHVRDPKDDARDKNKLSLRSNPDNETESLGSSEESVDQWQTETTDTLEYASVFEKGTTPLIGYLSHFELEDNNTEVEESSTTTSSYEENLTSTETATIPLDDKLYSTEKPRVFGNDDSESGTILQPDIVLKPPLFTGENFRINVPDYLSTQIPAFHTSHRTTYSQVRTTTEVPIDEPLVEGTNVSVPWFHRTTDLPARDIEPPFVNSKNNIDEIVTQSPIFDPVIQGVSTKVDDKIRRNSREQEEVKFANESIKIFERDARPKIVDSSTSLRYIEDAIERNNSPYQVSVTLNKKDESVPIKDDLIISLIEQHERNGSSPDRLSQVEIVKSIEGIAETGENNDFSRTNSYKKILSSNDTINLSSNQKKVESSVGSTNVNALSLLQLMAELLKIDHIPRPFSLNNLQGVRSNLGSNSDNKKLPSTTIKSVRDSFQREEIVESVPFNSDKKNVVPKSRDISDGTINPQSPSKDQILDEPTNKYDRPLNNTENRLPIYQLPQIQRSLDFEEFKEFDDSSTILPSTTSFPRTTNVIESVKTVVETEFVPSIGFSFDTNEGRKKYIEAILGGLLNESIHESSTNKSFNVESIEGSSSDN</sequence>
<dbReference type="AlphaFoldDB" id="A0A834NGG4"/>
<dbReference type="PANTHER" id="PTHR22933">
    <property type="entry name" value="FI18007P1-RELATED"/>
    <property type="match status" value="1"/>
</dbReference>